<evidence type="ECO:0000256" key="3">
    <source>
        <dbReference type="ARBA" id="ARBA00022679"/>
    </source>
</evidence>
<organism evidence="7">
    <name type="scientific">Oscillatoriales cyanobacterium SpSt-418</name>
    <dbReference type="NCBI Taxonomy" id="2282169"/>
    <lineage>
        <taxon>Bacteria</taxon>
        <taxon>Bacillati</taxon>
        <taxon>Cyanobacteriota</taxon>
        <taxon>Cyanophyceae</taxon>
        <taxon>Oscillatoriophycideae</taxon>
        <taxon>Oscillatoriales</taxon>
    </lineage>
</organism>
<dbReference type="SUPFAM" id="SSF55874">
    <property type="entry name" value="ATPase domain of HSP90 chaperone/DNA topoisomerase II/histidine kinase"/>
    <property type="match status" value="1"/>
</dbReference>
<dbReference type="InterPro" id="IPR005467">
    <property type="entry name" value="His_kinase_dom"/>
</dbReference>
<dbReference type="AlphaFoldDB" id="A0A7C3KAH7"/>
<proteinExistence type="predicted"/>
<evidence type="ECO:0000313" key="7">
    <source>
        <dbReference type="EMBL" id="HFM96309.1"/>
    </source>
</evidence>
<dbReference type="PANTHER" id="PTHR43047:SF78">
    <property type="entry name" value="SENSORY_REGULATORY PROTEIN RPFC"/>
    <property type="match status" value="1"/>
</dbReference>
<evidence type="ECO:0000256" key="2">
    <source>
        <dbReference type="ARBA" id="ARBA00012438"/>
    </source>
</evidence>
<dbReference type="GO" id="GO:0000160">
    <property type="term" value="P:phosphorelay signal transduction system"/>
    <property type="evidence" value="ECO:0007669"/>
    <property type="project" value="UniProtKB-KW"/>
</dbReference>
<accession>A0A7C3KAH7</accession>
<keyword evidence="4 7" id="KW-0418">Kinase</keyword>
<dbReference type="Pfam" id="PF02518">
    <property type="entry name" value="HATPase_c"/>
    <property type="match status" value="1"/>
</dbReference>
<dbReference type="Gene3D" id="3.30.565.10">
    <property type="entry name" value="Histidine kinase-like ATPase, C-terminal domain"/>
    <property type="match status" value="1"/>
</dbReference>
<dbReference type="EC" id="2.7.13.3" evidence="2"/>
<keyword evidence="3" id="KW-0808">Transferase</keyword>
<evidence type="ECO:0000256" key="4">
    <source>
        <dbReference type="ARBA" id="ARBA00022777"/>
    </source>
</evidence>
<dbReference type="InterPro" id="IPR036890">
    <property type="entry name" value="HATPase_C_sf"/>
</dbReference>
<name>A0A7C3KAH7_9CYAN</name>
<dbReference type="EMBL" id="DSRU01000014">
    <property type="protein sequence ID" value="HFM96309.1"/>
    <property type="molecule type" value="Genomic_DNA"/>
</dbReference>
<reference evidence="7" key="1">
    <citation type="journal article" date="2020" name="mSystems">
        <title>Genome- and Community-Level Interaction Insights into Carbon Utilization and Element Cycling Functions of Hydrothermarchaeota in Hydrothermal Sediment.</title>
        <authorList>
            <person name="Zhou Z."/>
            <person name="Liu Y."/>
            <person name="Xu W."/>
            <person name="Pan J."/>
            <person name="Luo Z.H."/>
            <person name="Li M."/>
        </authorList>
    </citation>
    <scope>NUCLEOTIDE SEQUENCE [LARGE SCALE GENOMIC DNA]</scope>
    <source>
        <strain evidence="7">SpSt-418</strain>
    </source>
</reference>
<evidence type="ECO:0000259" key="6">
    <source>
        <dbReference type="PROSITE" id="PS50109"/>
    </source>
</evidence>
<dbReference type="PROSITE" id="PS50109">
    <property type="entry name" value="HIS_KIN"/>
    <property type="match status" value="1"/>
</dbReference>
<sequence>MASPLPIVLAHRSMLIQGITNLVSNAVKFTVPNTQPQVDICATHEWQDDQDWVRLWVVDNGIGIAPEHQERIFRVFERLHSNERYPGTGIGLAIVRKGLEQMGGHFGVESQLGQGSRFWIALPSAVLPTL</sequence>
<dbReference type="InterPro" id="IPR003594">
    <property type="entry name" value="HATPase_dom"/>
</dbReference>
<feature type="domain" description="Histidine kinase" evidence="6">
    <location>
        <begin position="1"/>
        <end position="126"/>
    </location>
</feature>
<dbReference type="InterPro" id="IPR004358">
    <property type="entry name" value="Sig_transdc_His_kin-like_C"/>
</dbReference>
<protein>
    <recommendedName>
        <fullName evidence="2">histidine kinase</fullName>
        <ecNumber evidence="2">2.7.13.3</ecNumber>
    </recommendedName>
</protein>
<evidence type="ECO:0000256" key="1">
    <source>
        <dbReference type="ARBA" id="ARBA00000085"/>
    </source>
</evidence>
<dbReference type="GO" id="GO:0004673">
    <property type="term" value="F:protein histidine kinase activity"/>
    <property type="evidence" value="ECO:0007669"/>
    <property type="project" value="UniProtKB-EC"/>
</dbReference>
<keyword evidence="5" id="KW-0902">Two-component regulatory system</keyword>
<dbReference type="SMART" id="SM00387">
    <property type="entry name" value="HATPase_c"/>
    <property type="match status" value="1"/>
</dbReference>
<evidence type="ECO:0000256" key="5">
    <source>
        <dbReference type="ARBA" id="ARBA00023012"/>
    </source>
</evidence>
<dbReference type="PANTHER" id="PTHR43047">
    <property type="entry name" value="TWO-COMPONENT HISTIDINE PROTEIN KINASE"/>
    <property type="match status" value="1"/>
</dbReference>
<comment type="catalytic activity">
    <reaction evidence="1">
        <text>ATP + protein L-histidine = ADP + protein N-phospho-L-histidine.</text>
        <dbReference type="EC" id="2.7.13.3"/>
    </reaction>
</comment>
<gene>
    <name evidence="7" type="ORF">ENR64_00800</name>
</gene>
<dbReference type="PRINTS" id="PR00344">
    <property type="entry name" value="BCTRLSENSOR"/>
</dbReference>
<comment type="caution">
    <text evidence="7">The sequence shown here is derived from an EMBL/GenBank/DDBJ whole genome shotgun (WGS) entry which is preliminary data.</text>
</comment>